<protein>
    <submittedName>
        <fullName evidence="1">AlpA family transcriptional regulator</fullName>
    </submittedName>
</protein>
<dbReference type="OrthoDB" id="5986966at2"/>
<dbReference type="Gene3D" id="1.10.238.160">
    <property type="match status" value="1"/>
</dbReference>
<name>A0A4R3Z5C6_9GAMM</name>
<proteinExistence type="predicted"/>
<evidence type="ECO:0000313" key="2">
    <source>
        <dbReference type="Proteomes" id="UP000295719"/>
    </source>
</evidence>
<dbReference type="Proteomes" id="UP000295719">
    <property type="component" value="Unassembled WGS sequence"/>
</dbReference>
<accession>A0A4R3Z5C6</accession>
<reference evidence="1 2" key="1">
    <citation type="submission" date="2019-03" db="EMBL/GenBank/DDBJ databases">
        <title>Genomic Encyclopedia of Type Strains, Phase IV (KMG-IV): sequencing the most valuable type-strain genomes for metagenomic binning, comparative biology and taxonomic classification.</title>
        <authorList>
            <person name="Goeker M."/>
        </authorList>
    </citation>
    <scope>NUCLEOTIDE SEQUENCE [LARGE SCALE GENOMIC DNA]</scope>
    <source>
        <strain evidence="1 2">DSM 19580</strain>
    </source>
</reference>
<dbReference type="EMBL" id="SMCR01000001">
    <property type="protein sequence ID" value="TCW00447.1"/>
    <property type="molecule type" value="Genomic_DNA"/>
</dbReference>
<gene>
    <name evidence="1" type="ORF">EDC52_101797</name>
</gene>
<sequence length="69" mass="8141">MKHQTGELSPDSLIDIKYMQNDSKFTAKYYYSQIKAGKLASPIKIGRCSRWKLSDYLDWKNSHIQRMRA</sequence>
<keyword evidence="2" id="KW-1185">Reference proteome</keyword>
<comment type="caution">
    <text evidence="1">The sequence shown here is derived from an EMBL/GenBank/DDBJ whole genome shotgun (WGS) entry which is preliminary data.</text>
</comment>
<organism evidence="1 2">
    <name type="scientific">Biostraticola tofi</name>
    <dbReference type="NCBI Taxonomy" id="466109"/>
    <lineage>
        <taxon>Bacteria</taxon>
        <taxon>Pseudomonadati</taxon>
        <taxon>Pseudomonadota</taxon>
        <taxon>Gammaproteobacteria</taxon>
        <taxon>Enterobacterales</taxon>
        <taxon>Bruguierivoracaceae</taxon>
        <taxon>Biostraticola</taxon>
    </lineage>
</organism>
<dbReference type="AlphaFoldDB" id="A0A4R3Z5C6"/>
<evidence type="ECO:0000313" key="1">
    <source>
        <dbReference type="EMBL" id="TCW00447.1"/>
    </source>
</evidence>